<dbReference type="InterPro" id="IPR018097">
    <property type="entry name" value="EGF_Ca-bd_CS"/>
</dbReference>
<dbReference type="InterPro" id="IPR000294">
    <property type="entry name" value="GLA_domain"/>
</dbReference>
<evidence type="ECO:0000256" key="8">
    <source>
        <dbReference type="ARBA" id="ARBA00022837"/>
    </source>
</evidence>
<dbReference type="SMART" id="SM00179">
    <property type="entry name" value="EGF_CA"/>
    <property type="match status" value="2"/>
</dbReference>
<protein>
    <recommendedName>
        <fullName evidence="19">Protein Z, vitamin K-dependent plasma glycoprotein b</fullName>
    </recommendedName>
</protein>
<feature type="domain" description="Peptidase S1" evidence="15">
    <location>
        <begin position="194"/>
        <end position="467"/>
    </location>
</feature>
<keyword evidence="9 11" id="KW-1015">Disulfide bond</keyword>
<keyword evidence="3" id="KW-0964">Secreted</keyword>
<evidence type="ECO:0000256" key="4">
    <source>
        <dbReference type="ARBA" id="ARBA00022536"/>
    </source>
</evidence>
<name>A0A3B3CE24_ORYME</name>
<dbReference type="SMART" id="SM00069">
    <property type="entry name" value="GLA"/>
    <property type="match status" value="1"/>
</dbReference>
<dbReference type="InterPro" id="IPR001254">
    <property type="entry name" value="Trypsin_dom"/>
</dbReference>
<keyword evidence="2" id="KW-0301">Gamma-carboxyglutamic acid</keyword>
<evidence type="ECO:0000256" key="1">
    <source>
        <dbReference type="ARBA" id="ARBA00004613"/>
    </source>
</evidence>
<dbReference type="InterPro" id="IPR001881">
    <property type="entry name" value="EGF-like_Ca-bd_dom"/>
</dbReference>
<dbReference type="InterPro" id="IPR026823">
    <property type="entry name" value="cEGF"/>
</dbReference>
<evidence type="ECO:0000256" key="10">
    <source>
        <dbReference type="ARBA" id="ARBA00023180"/>
    </source>
</evidence>
<evidence type="ECO:0000256" key="9">
    <source>
        <dbReference type="ARBA" id="ARBA00023157"/>
    </source>
</evidence>
<dbReference type="Proteomes" id="UP000261560">
    <property type="component" value="Unplaced"/>
</dbReference>
<dbReference type="PROSITE" id="PS50026">
    <property type="entry name" value="EGF_3"/>
    <property type="match status" value="1"/>
</dbReference>
<dbReference type="PROSITE" id="PS50240">
    <property type="entry name" value="TRYPSIN_DOM"/>
    <property type="match status" value="1"/>
</dbReference>
<dbReference type="FunFam" id="4.10.740.10:FF:000001">
    <property type="entry name" value="vitamin K-dependent protein S"/>
    <property type="match status" value="1"/>
</dbReference>
<feature type="chain" id="PRO_5017389598" description="Protein Z, vitamin K-dependent plasma glycoprotein b" evidence="13">
    <location>
        <begin position="20"/>
        <end position="487"/>
    </location>
</feature>
<dbReference type="PROSITE" id="PS50998">
    <property type="entry name" value="GLA_2"/>
    <property type="match status" value="1"/>
</dbReference>
<reference evidence="17" key="2">
    <citation type="submission" date="2025-09" db="UniProtKB">
        <authorList>
            <consortium name="Ensembl"/>
        </authorList>
    </citation>
    <scope>IDENTIFICATION</scope>
</reference>
<sequence>MSASFLQLCLLACIPQAFADGKVFPGTPGAEAVFLRSKRANRFLVEEILQGNLERECYEELCSYEEAREVFEDTEKTISFWTVYYDGNQCDSSPCLNGGNCTDKVGGFSCACAPPYHGLVCEHGGLSTENKFKSRGQELPVHRFTAPEISECPTGGPTACHQLCEVSGRSFTCSCTTGFKLQSDGRSCVPDVKFPCGRLPDATRLVCPHGHCPWQVTLMSSTGAELCGGAVVGQHSILIAAHCLFLQSDAEMRISDFYVVAGNRKIPIQDFDLHDRFHASHQDNDLALLKLSRPLLFGPTLIHLCLPTRDFSENILMHPGRQGNFQTRRGKQEEQLAYMTLDGCRKRLNTTHPLTNKMFCMEEPSRARGQREDIRDSRPPTAENATREGLQTVGQNQTQIGAGENITSRSEGGARLCGSLLQGSPVATVEKGTAFLTGILLSSSADCEGQVFIKVSRHLNWISNRLKAAEDHMGSHYSQFHVDLSDL</sequence>
<dbReference type="PROSITE" id="PS01187">
    <property type="entry name" value="EGF_CA"/>
    <property type="match status" value="1"/>
</dbReference>
<dbReference type="InterPro" id="IPR050442">
    <property type="entry name" value="Peptidase_S1_coag_factors"/>
</dbReference>
<reference evidence="17" key="1">
    <citation type="submission" date="2025-08" db="UniProtKB">
        <authorList>
            <consortium name="Ensembl"/>
        </authorList>
    </citation>
    <scope>IDENTIFICATION</scope>
</reference>
<dbReference type="PRINTS" id="PR00001">
    <property type="entry name" value="GLABLOOD"/>
</dbReference>
<dbReference type="PROSITE" id="PS00010">
    <property type="entry name" value="ASX_HYDROXYL"/>
    <property type="match status" value="1"/>
</dbReference>
<keyword evidence="7" id="KW-0378">Hydrolase</keyword>
<dbReference type="AlphaFoldDB" id="A0A3B3CE24"/>
<evidence type="ECO:0000256" key="6">
    <source>
        <dbReference type="ARBA" id="ARBA00022737"/>
    </source>
</evidence>
<dbReference type="Pfam" id="PF00008">
    <property type="entry name" value="EGF"/>
    <property type="match status" value="1"/>
</dbReference>
<dbReference type="Pfam" id="PF00089">
    <property type="entry name" value="Trypsin"/>
    <property type="match status" value="1"/>
</dbReference>
<dbReference type="GO" id="GO:0007596">
    <property type="term" value="P:blood coagulation"/>
    <property type="evidence" value="ECO:0007669"/>
    <property type="project" value="InterPro"/>
</dbReference>
<dbReference type="InterPro" id="IPR001314">
    <property type="entry name" value="Peptidase_S1A"/>
</dbReference>
<dbReference type="SUPFAM" id="SSF50494">
    <property type="entry name" value="Trypsin-like serine proteases"/>
    <property type="match status" value="1"/>
</dbReference>
<evidence type="ECO:0000313" key="18">
    <source>
        <dbReference type="Proteomes" id="UP000261560"/>
    </source>
</evidence>
<keyword evidence="4 11" id="KW-0245">EGF-like domain</keyword>
<dbReference type="KEGG" id="oml:112156781"/>
<evidence type="ECO:0000256" key="13">
    <source>
        <dbReference type="SAM" id="SignalP"/>
    </source>
</evidence>
<dbReference type="GO" id="GO:0006508">
    <property type="term" value="P:proteolysis"/>
    <property type="evidence" value="ECO:0007669"/>
    <property type="project" value="UniProtKB-KW"/>
</dbReference>
<evidence type="ECO:0000256" key="2">
    <source>
        <dbReference type="ARBA" id="ARBA00022479"/>
    </source>
</evidence>
<keyword evidence="6" id="KW-0677">Repeat</keyword>
<dbReference type="PANTHER" id="PTHR24278:SF35">
    <property type="entry name" value="PROTEIN Z, VITAMIN K-DEPENDENT PLASMA GLYCOPROTEIN B"/>
    <property type="match status" value="1"/>
</dbReference>
<dbReference type="InterPro" id="IPR000742">
    <property type="entry name" value="EGF"/>
</dbReference>
<dbReference type="PROSITE" id="PS00022">
    <property type="entry name" value="EGF_1"/>
    <property type="match status" value="1"/>
</dbReference>
<dbReference type="Pfam" id="PF12662">
    <property type="entry name" value="cEGF"/>
    <property type="match status" value="1"/>
</dbReference>
<dbReference type="PRINTS" id="PR00722">
    <property type="entry name" value="CHYMOTRYPSIN"/>
</dbReference>
<dbReference type="PROSITE" id="PS01186">
    <property type="entry name" value="EGF_2"/>
    <property type="match status" value="1"/>
</dbReference>
<dbReference type="InterPro" id="IPR000152">
    <property type="entry name" value="EGF-type_Asp/Asn_hydroxyl_site"/>
</dbReference>
<dbReference type="SMART" id="SM00020">
    <property type="entry name" value="Tryp_SPc"/>
    <property type="match status" value="1"/>
</dbReference>
<feature type="domain" description="EGF-like" evidence="14">
    <location>
        <begin position="86"/>
        <end position="122"/>
    </location>
</feature>
<dbReference type="InterPro" id="IPR043504">
    <property type="entry name" value="Peptidase_S1_PA_chymotrypsin"/>
</dbReference>
<dbReference type="PANTHER" id="PTHR24278">
    <property type="entry name" value="COAGULATION FACTOR"/>
    <property type="match status" value="1"/>
</dbReference>
<dbReference type="InterPro" id="IPR009003">
    <property type="entry name" value="Peptidase_S1_PA"/>
</dbReference>
<evidence type="ECO:0000256" key="11">
    <source>
        <dbReference type="PROSITE-ProRule" id="PRU00076"/>
    </source>
</evidence>
<dbReference type="Gene3D" id="4.10.740.10">
    <property type="entry name" value="Coagulation Factor IX"/>
    <property type="match status" value="1"/>
</dbReference>
<feature type="disulfide bond" evidence="11">
    <location>
        <begin position="112"/>
        <end position="121"/>
    </location>
</feature>
<dbReference type="PaxDb" id="30732-ENSOMEP00000016070"/>
<dbReference type="SUPFAM" id="SSF57630">
    <property type="entry name" value="GLA-domain"/>
    <property type="match status" value="1"/>
</dbReference>
<dbReference type="InterPro" id="IPR012224">
    <property type="entry name" value="Pept_S1A_FX"/>
</dbReference>
<evidence type="ECO:0000256" key="7">
    <source>
        <dbReference type="ARBA" id="ARBA00022801"/>
    </source>
</evidence>
<keyword evidence="8" id="KW-0106">Calcium</keyword>
<dbReference type="GO" id="GO:0005615">
    <property type="term" value="C:extracellular space"/>
    <property type="evidence" value="ECO:0007669"/>
    <property type="project" value="TreeGrafter"/>
</dbReference>
<dbReference type="PROSITE" id="PS00011">
    <property type="entry name" value="GLA_1"/>
    <property type="match status" value="1"/>
</dbReference>
<feature type="domain" description="Gla" evidence="16">
    <location>
        <begin position="40"/>
        <end position="86"/>
    </location>
</feature>
<dbReference type="CDD" id="cd00054">
    <property type="entry name" value="EGF_CA"/>
    <property type="match status" value="1"/>
</dbReference>
<dbReference type="GO" id="GO:0005509">
    <property type="term" value="F:calcium ion binding"/>
    <property type="evidence" value="ECO:0007669"/>
    <property type="project" value="InterPro"/>
</dbReference>
<dbReference type="SMART" id="SM00181">
    <property type="entry name" value="EGF"/>
    <property type="match status" value="2"/>
</dbReference>
<evidence type="ECO:0000313" key="17">
    <source>
        <dbReference type="Ensembl" id="ENSOMEP00000016070.1"/>
    </source>
</evidence>
<evidence type="ECO:0000256" key="12">
    <source>
        <dbReference type="SAM" id="MobiDB-lite"/>
    </source>
</evidence>
<organism evidence="17 18">
    <name type="scientific">Oryzias melastigma</name>
    <name type="common">Marine medaka</name>
    <dbReference type="NCBI Taxonomy" id="30732"/>
    <lineage>
        <taxon>Eukaryota</taxon>
        <taxon>Metazoa</taxon>
        <taxon>Chordata</taxon>
        <taxon>Craniata</taxon>
        <taxon>Vertebrata</taxon>
        <taxon>Euteleostomi</taxon>
        <taxon>Actinopterygii</taxon>
        <taxon>Neopterygii</taxon>
        <taxon>Teleostei</taxon>
        <taxon>Neoteleostei</taxon>
        <taxon>Acanthomorphata</taxon>
        <taxon>Ovalentaria</taxon>
        <taxon>Atherinomorphae</taxon>
        <taxon>Beloniformes</taxon>
        <taxon>Adrianichthyidae</taxon>
        <taxon>Oryziinae</taxon>
        <taxon>Oryzias</taxon>
    </lineage>
</organism>
<evidence type="ECO:0000259" key="15">
    <source>
        <dbReference type="PROSITE" id="PS50240"/>
    </source>
</evidence>
<evidence type="ECO:0000259" key="14">
    <source>
        <dbReference type="PROSITE" id="PS50026"/>
    </source>
</evidence>
<dbReference type="STRING" id="30732.ENSOMEP00000016070"/>
<dbReference type="PIRSF" id="PIRSF001143">
    <property type="entry name" value="Factor_X"/>
    <property type="match status" value="1"/>
</dbReference>
<comment type="caution">
    <text evidence="11">Lacks conserved residue(s) required for the propagation of feature annotation.</text>
</comment>
<keyword evidence="10" id="KW-0325">Glycoprotein</keyword>
<evidence type="ECO:0000259" key="16">
    <source>
        <dbReference type="PROSITE" id="PS50998"/>
    </source>
</evidence>
<evidence type="ECO:0008006" key="19">
    <source>
        <dbReference type="Google" id="ProtNLM"/>
    </source>
</evidence>
<keyword evidence="18" id="KW-1185">Reference proteome</keyword>
<feature type="signal peptide" evidence="13">
    <location>
        <begin position="1"/>
        <end position="19"/>
    </location>
</feature>
<proteinExistence type="predicted"/>
<keyword evidence="13" id="KW-0732">Signal</keyword>
<dbReference type="GO" id="GO:0004252">
    <property type="term" value="F:serine-type endopeptidase activity"/>
    <property type="evidence" value="ECO:0007669"/>
    <property type="project" value="InterPro"/>
</dbReference>
<dbReference type="Gene3D" id="2.40.10.10">
    <property type="entry name" value="Trypsin-like serine proteases"/>
    <property type="match status" value="1"/>
</dbReference>
<comment type="subcellular location">
    <subcellularLocation>
        <location evidence="1">Secreted</location>
    </subcellularLocation>
</comment>
<dbReference type="FunFam" id="2.10.25.10:FF:000006">
    <property type="entry name" value="Versican core protein-like isoform 1"/>
    <property type="match status" value="1"/>
</dbReference>
<dbReference type="InterPro" id="IPR035972">
    <property type="entry name" value="GLA-like_dom_SF"/>
</dbReference>
<dbReference type="OrthoDB" id="7726766at2759"/>
<feature type="region of interest" description="Disordered" evidence="12">
    <location>
        <begin position="364"/>
        <end position="389"/>
    </location>
</feature>
<accession>A0A3B3CE24</accession>
<dbReference type="Ensembl" id="ENSOMET00000024441.1">
    <property type="protein sequence ID" value="ENSOMEP00000016070.1"/>
    <property type="gene ID" value="ENSOMEG00000017713.1"/>
</dbReference>
<dbReference type="InterPro" id="IPR017857">
    <property type="entry name" value="Coagulation_fac-like_Gla_dom"/>
</dbReference>
<feature type="compositionally biased region" description="Basic and acidic residues" evidence="12">
    <location>
        <begin position="364"/>
        <end position="378"/>
    </location>
</feature>
<dbReference type="GeneTree" id="ENSGT00940000154474"/>
<keyword evidence="5" id="KW-0645">Protease</keyword>
<evidence type="ECO:0000256" key="3">
    <source>
        <dbReference type="ARBA" id="ARBA00022525"/>
    </source>
</evidence>
<dbReference type="RefSeq" id="XP_024144906.1">
    <property type="nucleotide sequence ID" value="XM_024289138.2"/>
</dbReference>
<dbReference type="GeneID" id="112156781"/>
<evidence type="ECO:0000256" key="5">
    <source>
        <dbReference type="ARBA" id="ARBA00022670"/>
    </source>
</evidence>
<dbReference type="Gene3D" id="2.10.25.10">
    <property type="entry name" value="Laminin"/>
    <property type="match status" value="2"/>
</dbReference>
<dbReference type="OMA" id="RTITFWA"/>
<dbReference type="CTD" id="558106"/>
<dbReference type="Pfam" id="PF00594">
    <property type="entry name" value="Gla"/>
    <property type="match status" value="1"/>
</dbReference>